<sequence length="134" mass="14509">MQAVQRDEAVFAVPFHGTALPEVLQVLRDLLLLVEEESDAPGAPGLACFELFGSVCTEWRGGQGERVEGQSAAQWGSIDPGAAKSCRAPVAAPRRVGTMNQLDAPRPINWTIRKLCHAAFLPSVRLLKTSSWDL</sequence>
<dbReference type="EMBL" id="CADEAL010004003">
    <property type="protein sequence ID" value="CAB1449121.1"/>
    <property type="molecule type" value="Genomic_DNA"/>
</dbReference>
<organism evidence="1 2">
    <name type="scientific">Pleuronectes platessa</name>
    <name type="common">European plaice</name>
    <dbReference type="NCBI Taxonomy" id="8262"/>
    <lineage>
        <taxon>Eukaryota</taxon>
        <taxon>Metazoa</taxon>
        <taxon>Chordata</taxon>
        <taxon>Craniata</taxon>
        <taxon>Vertebrata</taxon>
        <taxon>Euteleostomi</taxon>
        <taxon>Actinopterygii</taxon>
        <taxon>Neopterygii</taxon>
        <taxon>Teleostei</taxon>
        <taxon>Neoteleostei</taxon>
        <taxon>Acanthomorphata</taxon>
        <taxon>Carangaria</taxon>
        <taxon>Pleuronectiformes</taxon>
        <taxon>Pleuronectoidei</taxon>
        <taxon>Pleuronectidae</taxon>
        <taxon>Pleuronectes</taxon>
    </lineage>
</organism>
<gene>
    <name evidence="1" type="ORF">PLEPLA_LOCUS36801</name>
</gene>
<dbReference type="Proteomes" id="UP001153269">
    <property type="component" value="Unassembled WGS sequence"/>
</dbReference>
<evidence type="ECO:0000313" key="2">
    <source>
        <dbReference type="Proteomes" id="UP001153269"/>
    </source>
</evidence>
<accession>A0A9N7VB44</accession>
<comment type="caution">
    <text evidence="1">The sequence shown here is derived from an EMBL/GenBank/DDBJ whole genome shotgun (WGS) entry which is preliminary data.</text>
</comment>
<evidence type="ECO:0000313" key="1">
    <source>
        <dbReference type="EMBL" id="CAB1449121.1"/>
    </source>
</evidence>
<dbReference type="AlphaFoldDB" id="A0A9N7VB44"/>
<proteinExistence type="predicted"/>
<reference evidence="1" key="1">
    <citation type="submission" date="2020-03" db="EMBL/GenBank/DDBJ databases">
        <authorList>
            <person name="Weist P."/>
        </authorList>
    </citation>
    <scope>NUCLEOTIDE SEQUENCE</scope>
</reference>
<protein>
    <submittedName>
        <fullName evidence="1">Uncharacterized protein</fullName>
    </submittedName>
</protein>
<name>A0A9N7VB44_PLEPL</name>
<keyword evidence="2" id="KW-1185">Reference proteome</keyword>